<keyword evidence="2" id="KW-1185">Reference proteome</keyword>
<name>A0AAP0FZZ5_9ASPA</name>
<dbReference type="AlphaFoldDB" id="A0AAP0FZZ5"/>
<evidence type="ECO:0000313" key="2">
    <source>
        <dbReference type="Proteomes" id="UP001418222"/>
    </source>
</evidence>
<comment type="caution">
    <text evidence="1">The sequence shown here is derived from an EMBL/GenBank/DDBJ whole genome shotgun (WGS) entry which is preliminary data.</text>
</comment>
<gene>
    <name evidence="1" type="ORF">KSP39_PZI017959</name>
</gene>
<accession>A0AAP0FZZ5</accession>
<organism evidence="1 2">
    <name type="scientific">Platanthera zijinensis</name>
    <dbReference type="NCBI Taxonomy" id="2320716"/>
    <lineage>
        <taxon>Eukaryota</taxon>
        <taxon>Viridiplantae</taxon>
        <taxon>Streptophyta</taxon>
        <taxon>Embryophyta</taxon>
        <taxon>Tracheophyta</taxon>
        <taxon>Spermatophyta</taxon>
        <taxon>Magnoliopsida</taxon>
        <taxon>Liliopsida</taxon>
        <taxon>Asparagales</taxon>
        <taxon>Orchidaceae</taxon>
        <taxon>Orchidoideae</taxon>
        <taxon>Orchideae</taxon>
        <taxon>Orchidinae</taxon>
        <taxon>Platanthera</taxon>
    </lineage>
</organism>
<dbReference type="EMBL" id="JBBWWQ010000015">
    <property type="protein sequence ID" value="KAK8928901.1"/>
    <property type="molecule type" value="Genomic_DNA"/>
</dbReference>
<evidence type="ECO:0000313" key="1">
    <source>
        <dbReference type="EMBL" id="KAK8928901.1"/>
    </source>
</evidence>
<protein>
    <submittedName>
        <fullName evidence="1">Uncharacterized protein</fullName>
    </submittedName>
</protein>
<sequence length="57" mass="6849">MNSVHIQCEPNSVFSWLECWTVLHSRSQRNKLGRLLDQNHKQRRAVMLWKQAHCSME</sequence>
<proteinExistence type="predicted"/>
<dbReference type="Proteomes" id="UP001418222">
    <property type="component" value="Unassembled WGS sequence"/>
</dbReference>
<reference evidence="1 2" key="1">
    <citation type="journal article" date="2022" name="Nat. Plants">
        <title>Genomes of leafy and leafless Platanthera orchids illuminate the evolution of mycoheterotrophy.</title>
        <authorList>
            <person name="Li M.H."/>
            <person name="Liu K.W."/>
            <person name="Li Z."/>
            <person name="Lu H.C."/>
            <person name="Ye Q.L."/>
            <person name="Zhang D."/>
            <person name="Wang J.Y."/>
            <person name="Li Y.F."/>
            <person name="Zhong Z.M."/>
            <person name="Liu X."/>
            <person name="Yu X."/>
            <person name="Liu D.K."/>
            <person name="Tu X.D."/>
            <person name="Liu B."/>
            <person name="Hao Y."/>
            <person name="Liao X.Y."/>
            <person name="Jiang Y.T."/>
            <person name="Sun W.H."/>
            <person name="Chen J."/>
            <person name="Chen Y.Q."/>
            <person name="Ai Y."/>
            <person name="Zhai J.W."/>
            <person name="Wu S.S."/>
            <person name="Zhou Z."/>
            <person name="Hsiao Y.Y."/>
            <person name="Wu W.L."/>
            <person name="Chen Y.Y."/>
            <person name="Lin Y.F."/>
            <person name="Hsu J.L."/>
            <person name="Li C.Y."/>
            <person name="Wang Z.W."/>
            <person name="Zhao X."/>
            <person name="Zhong W.Y."/>
            <person name="Ma X.K."/>
            <person name="Ma L."/>
            <person name="Huang J."/>
            <person name="Chen G.Z."/>
            <person name="Huang M.Z."/>
            <person name="Huang L."/>
            <person name="Peng D.H."/>
            <person name="Luo Y.B."/>
            <person name="Zou S.Q."/>
            <person name="Chen S.P."/>
            <person name="Lan S."/>
            <person name="Tsai W.C."/>
            <person name="Van de Peer Y."/>
            <person name="Liu Z.J."/>
        </authorList>
    </citation>
    <scope>NUCLEOTIDE SEQUENCE [LARGE SCALE GENOMIC DNA]</scope>
    <source>
        <strain evidence="1">Lor287</strain>
    </source>
</reference>